<dbReference type="InterPro" id="IPR036188">
    <property type="entry name" value="FAD/NAD-bd_sf"/>
</dbReference>
<name>A0A2G0V782_9PROT</name>
<dbReference type="PROSITE" id="PS00573">
    <property type="entry name" value="PYRIDINE_REDOX_2"/>
    <property type="match status" value="1"/>
</dbReference>
<keyword evidence="11" id="KW-1185">Reference proteome</keyword>
<evidence type="ECO:0000256" key="4">
    <source>
        <dbReference type="ARBA" id="ARBA00023002"/>
    </source>
</evidence>
<accession>A0A2G0V782</accession>
<reference evidence="10 11" key="1">
    <citation type="journal article" date="2017" name="ISME J.">
        <title>Tremblaya phenacola PPER: an evolutionary beta-gammaproteobacterium collage.</title>
        <authorList>
            <person name="Gil R."/>
            <person name="Vargas-Chavez C."/>
            <person name="Lopez-Madrigal S."/>
            <person name="Santos-Garcia D."/>
            <person name="Latorre A."/>
            <person name="Moya A."/>
        </authorList>
    </citation>
    <scope>NUCLEOTIDE SEQUENCE [LARGE SCALE GENOMIC DNA]</scope>
    <source>
        <strain evidence="10 11">PPER</strain>
    </source>
</reference>
<feature type="domain" description="FAD/NAD(P)-binding" evidence="9">
    <location>
        <begin position="6"/>
        <end position="298"/>
    </location>
</feature>
<evidence type="ECO:0000256" key="3">
    <source>
        <dbReference type="ARBA" id="ARBA00022827"/>
    </source>
</evidence>
<dbReference type="Proteomes" id="UP000222818">
    <property type="component" value="Unassembled WGS sequence"/>
</dbReference>
<evidence type="ECO:0000256" key="6">
    <source>
        <dbReference type="ARBA" id="ARBA00023284"/>
    </source>
</evidence>
<dbReference type="OrthoDB" id="9806179at2"/>
<dbReference type="Pfam" id="PF07992">
    <property type="entry name" value="Pyr_redox_2"/>
    <property type="match status" value="1"/>
</dbReference>
<organism evidence="10 11">
    <name type="scientific">Candidatus Tremblayella phenacoccinincola</name>
    <dbReference type="NCBI Taxonomy" id="1010676"/>
    <lineage>
        <taxon>Bacteria</taxon>
        <taxon>Pseudomonadati</taxon>
        <taxon>Pseudomonadota</taxon>
        <taxon>Betaproteobacteria</taxon>
        <taxon>Candidatus Tremblayella</taxon>
    </lineage>
</organism>
<keyword evidence="3 7" id="KW-0274">FAD</keyword>
<dbReference type="InterPro" id="IPR005982">
    <property type="entry name" value="Thioredox_Rdtase"/>
</dbReference>
<evidence type="ECO:0000256" key="1">
    <source>
        <dbReference type="ARBA" id="ARBA00009333"/>
    </source>
</evidence>
<dbReference type="PRINTS" id="PR00368">
    <property type="entry name" value="FADPNR"/>
</dbReference>
<comment type="cofactor">
    <cofactor evidence="8">
        <name>FAD</name>
        <dbReference type="ChEBI" id="CHEBI:57692"/>
    </cofactor>
    <text evidence="8">Binds 1 FAD per subunit.</text>
</comment>
<gene>
    <name evidence="10" type="primary">trxB</name>
    <name evidence="10" type="ORF">TPPER_00053</name>
</gene>
<dbReference type="Gene3D" id="3.50.50.60">
    <property type="entry name" value="FAD/NAD(P)-binding domain"/>
    <property type="match status" value="2"/>
</dbReference>
<dbReference type="AlphaFoldDB" id="A0A2G0V782"/>
<dbReference type="InterPro" id="IPR023753">
    <property type="entry name" value="FAD/NAD-binding_dom"/>
</dbReference>
<keyword evidence="4 7" id="KW-0560">Oxidoreductase</keyword>
<comment type="catalytic activity">
    <reaction evidence="7">
        <text>[thioredoxin]-dithiol + NADP(+) = [thioredoxin]-disulfide + NADPH + H(+)</text>
        <dbReference type="Rhea" id="RHEA:20345"/>
        <dbReference type="Rhea" id="RHEA-COMP:10698"/>
        <dbReference type="Rhea" id="RHEA-COMP:10700"/>
        <dbReference type="ChEBI" id="CHEBI:15378"/>
        <dbReference type="ChEBI" id="CHEBI:29950"/>
        <dbReference type="ChEBI" id="CHEBI:50058"/>
        <dbReference type="ChEBI" id="CHEBI:57783"/>
        <dbReference type="ChEBI" id="CHEBI:58349"/>
        <dbReference type="EC" id="1.8.1.9"/>
    </reaction>
</comment>
<evidence type="ECO:0000256" key="5">
    <source>
        <dbReference type="ARBA" id="ARBA00023157"/>
    </source>
</evidence>
<evidence type="ECO:0000259" key="9">
    <source>
        <dbReference type="Pfam" id="PF07992"/>
    </source>
</evidence>
<dbReference type="InterPro" id="IPR008255">
    <property type="entry name" value="Pyr_nucl-diS_OxRdtase_2_AS"/>
</dbReference>
<dbReference type="SUPFAM" id="SSF51905">
    <property type="entry name" value="FAD/NAD(P)-binding domain"/>
    <property type="match status" value="1"/>
</dbReference>
<evidence type="ECO:0000313" key="11">
    <source>
        <dbReference type="Proteomes" id="UP000222818"/>
    </source>
</evidence>
<proteinExistence type="inferred from homology"/>
<comment type="caution">
    <text evidence="10">The sequence shown here is derived from an EMBL/GenBank/DDBJ whole genome shotgun (WGS) entry which is preliminary data.</text>
</comment>
<dbReference type="EC" id="1.8.1.9" evidence="7"/>
<protein>
    <recommendedName>
        <fullName evidence="7">Thioredoxin reductase</fullName>
        <ecNumber evidence="7">1.8.1.9</ecNumber>
    </recommendedName>
</protein>
<keyword evidence="8" id="KW-0521">NADP</keyword>
<sequence>MHIKYYKLVILGTGPSGYTAAIYAARANLNPILITGNSIGGQLINTNNIGNWPGESEGLTGQLLMERMHSHALKLNVKMIFDNIIKTNLLEKPFYLLGNEGYYCDSLIIATGSSPKYLNIESEEAYKGKGVSTCAICDGYFYHNKTVAVIGGGNSALEEGLFLSDIANKTHLIHRRNYFKAEEITIKKVLLKVLSKAIILHLNHITEELLGNKLYVTNIVLKSIINKTLKRISVNGVFIAIGNSPNTSAFKEQLLLDKGYIKVKAGFNNSTATSILGVFASGDVVDSYYRQAITSAGSGCMAALDTKTYLNNICIYS</sequence>
<keyword evidence="6 7" id="KW-0676">Redox-active center</keyword>
<comment type="similarity">
    <text evidence="1 7">Belongs to the class-II pyridine nucleotide-disulfide oxidoreductase family.</text>
</comment>
<keyword evidence="5" id="KW-1015">Disulfide bond</keyword>
<dbReference type="RefSeq" id="WP_099336799.1">
    <property type="nucleotide sequence ID" value="NZ_MKGN01000006.1"/>
</dbReference>
<dbReference type="GO" id="GO:0004791">
    <property type="term" value="F:thioredoxin-disulfide reductase (NADPH) activity"/>
    <property type="evidence" value="ECO:0007669"/>
    <property type="project" value="UniProtKB-UniRule"/>
</dbReference>
<dbReference type="EMBL" id="MKGN01000006">
    <property type="protein sequence ID" value="PHN16330.1"/>
    <property type="molecule type" value="Genomic_DNA"/>
</dbReference>
<dbReference type="GO" id="GO:0019430">
    <property type="term" value="P:removal of superoxide radicals"/>
    <property type="evidence" value="ECO:0007669"/>
    <property type="project" value="UniProtKB-UniRule"/>
</dbReference>
<dbReference type="GO" id="GO:0005737">
    <property type="term" value="C:cytoplasm"/>
    <property type="evidence" value="ECO:0007669"/>
    <property type="project" value="InterPro"/>
</dbReference>
<dbReference type="PRINTS" id="PR00469">
    <property type="entry name" value="PNDRDTASEII"/>
</dbReference>
<keyword evidence="2 7" id="KW-0285">Flavoprotein</keyword>
<dbReference type="NCBIfam" id="TIGR01292">
    <property type="entry name" value="TRX_reduct"/>
    <property type="match status" value="1"/>
</dbReference>
<evidence type="ECO:0000256" key="8">
    <source>
        <dbReference type="RuleBase" id="RU003881"/>
    </source>
</evidence>
<evidence type="ECO:0000256" key="2">
    <source>
        <dbReference type="ARBA" id="ARBA00022630"/>
    </source>
</evidence>
<evidence type="ECO:0000256" key="7">
    <source>
        <dbReference type="RuleBase" id="RU003880"/>
    </source>
</evidence>
<dbReference type="InterPro" id="IPR050097">
    <property type="entry name" value="Ferredoxin-NADP_redctase_2"/>
</dbReference>
<dbReference type="PANTHER" id="PTHR48105">
    <property type="entry name" value="THIOREDOXIN REDUCTASE 1-RELATED-RELATED"/>
    <property type="match status" value="1"/>
</dbReference>
<comment type="subunit">
    <text evidence="7">Homodimer.</text>
</comment>
<evidence type="ECO:0000313" key="10">
    <source>
        <dbReference type="EMBL" id="PHN16330.1"/>
    </source>
</evidence>